<dbReference type="Proteomes" id="UP000198867">
    <property type="component" value="Unassembled WGS sequence"/>
</dbReference>
<protein>
    <recommendedName>
        <fullName evidence="4">Lipoprotein</fullName>
    </recommendedName>
</protein>
<evidence type="ECO:0000313" key="2">
    <source>
        <dbReference type="EMBL" id="SFN81032.1"/>
    </source>
</evidence>
<dbReference type="PROSITE" id="PS51257">
    <property type="entry name" value="PROKAR_LIPOPROTEIN"/>
    <property type="match status" value="1"/>
</dbReference>
<feature type="signal peptide" evidence="1">
    <location>
        <begin position="1"/>
        <end position="23"/>
    </location>
</feature>
<dbReference type="RefSeq" id="WP_090711286.1">
    <property type="nucleotide sequence ID" value="NZ_FOVM01000006.1"/>
</dbReference>
<dbReference type="OrthoDB" id="4955062at2"/>
<proteinExistence type="predicted"/>
<evidence type="ECO:0000256" key="1">
    <source>
        <dbReference type="SAM" id="SignalP"/>
    </source>
</evidence>
<keyword evidence="1" id="KW-0732">Signal</keyword>
<organism evidence="2 3">
    <name type="scientific">Mycetocola miduiensis</name>
    <dbReference type="NCBI Taxonomy" id="995034"/>
    <lineage>
        <taxon>Bacteria</taxon>
        <taxon>Bacillati</taxon>
        <taxon>Actinomycetota</taxon>
        <taxon>Actinomycetes</taxon>
        <taxon>Micrococcales</taxon>
        <taxon>Microbacteriaceae</taxon>
        <taxon>Mycetocola</taxon>
    </lineage>
</organism>
<dbReference type="AlphaFoldDB" id="A0A1I5C2K3"/>
<accession>A0A1I5C2K3</accession>
<evidence type="ECO:0000313" key="3">
    <source>
        <dbReference type="Proteomes" id="UP000198867"/>
    </source>
</evidence>
<feature type="chain" id="PRO_5038489791" description="Lipoprotein" evidence="1">
    <location>
        <begin position="24"/>
        <end position="120"/>
    </location>
</feature>
<sequence length="120" mass="12150">MKRRLAPLLAIPLFLVLAGCSQVGDAAKGIATEAASQAGSAAVAELRKQICTPLQDGTISQQDKQVLSGLLVAAEGAGVPVEYIAPLRDIAESGDQVPVESVTALQEACGVTPTPTPSNG</sequence>
<gene>
    <name evidence="2" type="ORF">SAMN05216219_2156</name>
</gene>
<reference evidence="3" key="1">
    <citation type="submission" date="2016-10" db="EMBL/GenBank/DDBJ databases">
        <authorList>
            <person name="Varghese N."/>
            <person name="Submissions S."/>
        </authorList>
    </citation>
    <scope>NUCLEOTIDE SEQUENCE [LARGE SCALE GENOMIC DNA]</scope>
    <source>
        <strain evidence="3">CGMCC 1.11101</strain>
    </source>
</reference>
<dbReference type="EMBL" id="FOVM01000006">
    <property type="protein sequence ID" value="SFN81032.1"/>
    <property type="molecule type" value="Genomic_DNA"/>
</dbReference>
<name>A0A1I5C2K3_9MICO</name>
<keyword evidence="3" id="KW-1185">Reference proteome</keyword>
<evidence type="ECO:0008006" key="4">
    <source>
        <dbReference type="Google" id="ProtNLM"/>
    </source>
</evidence>